<gene>
    <name evidence="1" type="ORF">IWX46DRAFT_583041</name>
</gene>
<proteinExistence type="predicted"/>
<protein>
    <submittedName>
        <fullName evidence="1">Uncharacterized protein</fullName>
    </submittedName>
</protein>
<dbReference type="Proteomes" id="UP001365128">
    <property type="component" value="Unassembled WGS sequence"/>
</dbReference>
<reference evidence="1 2" key="1">
    <citation type="submission" date="2024-04" db="EMBL/GenBank/DDBJ databases">
        <title>Phyllosticta paracitricarpa is synonymous to the EU quarantine fungus P. citricarpa based on phylogenomic analyses.</title>
        <authorList>
            <consortium name="Lawrence Berkeley National Laboratory"/>
            <person name="Van Ingen-Buijs V.A."/>
            <person name="Van Westerhoven A.C."/>
            <person name="Haridas S."/>
            <person name="Skiadas P."/>
            <person name="Martin F."/>
            <person name="Groenewald J.Z."/>
            <person name="Crous P.W."/>
            <person name="Seidl M.F."/>
        </authorList>
    </citation>
    <scope>NUCLEOTIDE SEQUENCE [LARGE SCALE GENOMIC DNA]</scope>
    <source>
        <strain evidence="1 2">CBS 122670</strain>
    </source>
</reference>
<organism evidence="1 2">
    <name type="scientific">Phyllosticta citricarpa</name>
    <dbReference type="NCBI Taxonomy" id="55181"/>
    <lineage>
        <taxon>Eukaryota</taxon>
        <taxon>Fungi</taxon>
        <taxon>Dikarya</taxon>
        <taxon>Ascomycota</taxon>
        <taxon>Pezizomycotina</taxon>
        <taxon>Dothideomycetes</taxon>
        <taxon>Dothideomycetes incertae sedis</taxon>
        <taxon>Botryosphaeriales</taxon>
        <taxon>Phyllostictaceae</taxon>
        <taxon>Phyllosticta</taxon>
    </lineage>
</organism>
<dbReference type="EMBL" id="JBBPDW010000029">
    <property type="protein sequence ID" value="KAK7539012.1"/>
    <property type="molecule type" value="Genomic_DNA"/>
</dbReference>
<accession>A0ABR1LZ17</accession>
<sequence length="168" mass="18500">MPSFSNNPKPTSRFSAELPSAFHTRSAWTRSRPVCRCLTALLTASLLARSLARPTSHTDSHVVHLWLTLARLPASSKIRGAPRRITTISKEDEFARPLLPTAGILLRPGSVRAVLTFTFEIARAVRIGHQSALHIKQTYVTGSHSVAASQRQPWFGRAPEKGNAQRAM</sequence>
<name>A0ABR1LZ17_9PEZI</name>
<evidence type="ECO:0000313" key="2">
    <source>
        <dbReference type="Proteomes" id="UP001365128"/>
    </source>
</evidence>
<keyword evidence="2" id="KW-1185">Reference proteome</keyword>
<comment type="caution">
    <text evidence="1">The sequence shown here is derived from an EMBL/GenBank/DDBJ whole genome shotgun (WGS) entry which is preliminary data.</text>
</comment>
<evidence type="ECO:0000313" key="1">
    <source>
        <dbReference type="EMBL" id="KAK7539012.1"/>
    </source>
</evidence>